<protein>
    <submittedName>
        <fullName evidence="2">Uncharacterized protein</fullName>
    </submittedName>
</protein>
<gene>
    <name evidence="2" type="ORF">Taro_015908</name>
</gene>
<proteinExistence type="predicted"/>
<comment type="caution">
    <text evidence="2">The sequence shown here is derived from an EMBL/GenBank/DDBJ whole genome shotgun (WGS) entry which is preliminary data.</text>
</comment>
<feature type="region of interest" description="Disordered" evidence="1">
    <location>
        <begin position="14"/>
        <end position="34"/>
    </location>
</feature>
<evidence type="ECO:0000313" key="2">
    <source>
        <dbReference type="EMBL" id="MQL83408.1"/>
    </source>
</evidence>
<keyword evidence="3" id="KW-1185">Reference proteome</keyword>
<name>A0A843UIR1_COLES</name>
<evidence type="ECO:0000256" key="1">
    <source>
        <dbReference type="SAM" id="MobiDB-lite"/>
    </source>
</evidence>
<organism evidence="2 3">
    <name type="scientific">Colocasia esculenta</name>
    <name type="common">Wild taro</name>
    <name type="synonym">Arum esculentum</name>
    <dbReference type="NCBI Taxonomy" id="4460"/>
    <lineage>
        <taxon>Eukaryota</taxon>
        <taxon>Viridiplantae</taxon>
        <taxon>Streptophyta</taxon>
        <taxon>Embryophyta</taxon>
        <taxon>Tracheophyta</taxon>
        <taxon>Spermatophyta</taxon>
        <taxon>Magnoliopsida</taxon>
        <taxon>Liliopsida</taxon>
        <taxon>Araceae</taxon>
        <taxon>Aroideae</taxon>
        <taxon>Colocasieae</taxon>
        <taxon>Colocasia</taxon>
    </lineage>
</organism>
<evidence type="ECO:0000313" key="3">
    <source>
        <dbReference type="Proteomes" id="UP000652761"/>
    </source>
</evidence>
<reference evidence="2" key="1">
    <citation type="submission" date="2017-07" db="EMBL/GenBank/DDBJ databases">
        <title>Taro Niue Genome Assembly and Annotation.</title>
        <authorList>
            <person name="Atibalentja N."/>
            <person name="Keating K."/>
            <person name="Fields C.J."/>
        </authorList>
    </citation>
    <scope>NUCLEOTIDE SEQUENCE</scope>
    <source>
        <strain evidence="2">Niue_2</strain>
        <tissue evidence="2">Leaf</tissue>
    </source>
</reference>
<dbReference type="EMBL" id="NMUH01000693">
    <property type="protein sequence ID" value="MQL83408.1"/>
    <property type="molecule type" value="Genomic_DNA"/>
</dbReference>
<dbReference type="AlphaFoldDB" id="A0A843UIR1"/>
<feature type="non-terminal residue" evidence="2">
    <location>
        <position position="106"/>
    </location>
</feature>
<dbReference type="Proteomes" id="UP000652761">
    <property type="component" value="Unassembled WGS sequence"/>
</dbReference>
<accession>A0A843UIR1</accession>
<sequence>VEIKNPFNNIKDGKYRTRGPIASERRSNRSFGSESISKQKIFIKLRFPRSRQSTPPLFYAFVPALSSAARESRAGGRSGGPWTRSVVDLTALSEVRDTRTALYAED</sequence>